<proteinExistence type="predicted"/>
<reference evidence="1" key="1">
    <citation type="submission" date="2019-08" db="EMBL/GenBank/DDBJ databases">
        <authorList>
            <person name="Kucharzyk K."/>
            <person name="Murdoch R.W."/>
            <person name="Higgins S."/>
            <person name="Loffler F."/>
        </authorList>
    </citation>
    <scope>NUCLEOTIDE SEQUENCE</scope>
</reference>
<name>A0A645BMC8_9ZZZZ</name>
<organism evidence="1">
    <name type="scientific">bioreactor metagenome</name>
    <dbReference type="NCBI Taxonomy" id="1076179"/>
    <lineage>
        <taxon>unclassified sequences</taxon>
        <taxon>metagenomes</taxon>
        <taxon>ecological metagenomes</taxon>
    </lineage>
</organism>
<accession>A0A645BMC8</accession>
<gene>
    <name evidence="1" type="ORF">SDC9_113195</name>
</gene>
<dbReference type="EMBL" id="VSSQ01020988">
    <property type="protein sequence ID" value="MPM66288.1"/>
    <property type="molecule type" value="Genomic_DNA"/>
</dbReference>
<comment type="caution">
    <text evidence="1">The sequence shown here is derived from an EMBL/GenBank/DDBJ whole genome shotgun (WGS) entry which is preliminary data.</text>
</comment>
<dbReference type="AlphaFoldDB" id="A0A645BMC8"/>
<evidence type="ECO:0000313" key="1">
    <source>
        <dbReference type="EMBL" id="MPM66288.1"/>
    </source>
</evidence>
<sequence length="292" mass="32236">MDIMTKYGLLADCRETAYHKNGSLAFAFAHETSVISTSAGKLHLAHDFSSPRRKYIPSAKFNSDCSLQAANLAEQTKIETTLGDFYCEYLTFYPSGAPCRLFHLNGKLGGYWSEQQETELAKITEITLPCGLITAKIMTLHFYETGEIASVTFFPGTLVSVKTSHGLLKTRIGISFYQNGTLKSIEPAAPITIPTPLGSISAFDTEPIGVTGDLNSLAWNQEGQLCSCKTTDALSLKFINGSVRKIKPSHKLSLCSDDVMVNVPYTIFWNESNVYIKDIDSQCIIYNRLKLI</sequence>
<protein>
    <submittedName>
        <fullName evidence="1">Uncharacterized protein</fullName>
    </submittedName>
</protein>